<organism evidence="1 2">
    <name type="scientific">Gossypium gossypioides</name>
    <name type="common">Mexican cotton</name>
    <name type="synonym">Selera gossypioides</name>
    <dbReference type="NCBI Taxonomy" id="34282"/>
    <lineage>
        <taxon>Eukaryota</taxon>
        <taxon>Viridiplantae</taxon>
        <taxon>Streptophyta</taxon>
        <taxon>Embryophyta</taxon>
        <taxon>Tracheophyta</taxon>
        <taxon>Spermatophyta</taxon>
        <taxon>Magnoliopsida</taxon>
        <taxon>eudicotyledons</taxon>
        <taxon>Gunneridae</taxon>
        <taxon>Pentapetalae</taxon>
        <taxon>rosids</taxon>
        <taxon>malvids</taxon>
        <taxon>Malvales</taxon>
        <taxon>Malvaceae</taxon>
        <taxon>Malvoideae</taxon>
        <taxon>Gossypium</taxon>
    </lineage>
</organism>
<proteinExistence type="predicted"/>
<sequence>MTMFAKRFKRFMRSNKGRQFQKKMKDSRMNLLKRKTLSYAMNAKSRDTSSLSVLNGRKEGQVNKSLRLMLLLGMMRIHRTTKFKK</sequence>
<protein>
    <submittedName>
        <fullName evidence="1">Uncharacterized protein</fullName>
    </submittedName>
</protein>
<comment type="caution">
    <text evidence="1">The sequence shown here is derived from an EMBL/GenBank/DDBJ whole genome shotgun (WGS) entry which is preliminary data.</text>
</comment>
<name>A0A7J9C0M4_GOSGO</name>
<reference evidence="1 2" key="1">
    <citation type="journal article" date="2019" name="Genome Biol. Evol.">
        <title>Insights into the evolution of the New World diploid cottons (Gossypium, subgenus Houzingenia) based on genome sequencing.</title>
        <authorList>
            <person name="Grover C.E."/>
            <person name="Arick M.A. 2nd"/>
            <person name="Thrash A."/>
            <person name="Conover J.L."/>
            <person name="Sanders W.S."/>
            <person name="Peterson D.G."/>
            <person name="Frelichowski J.E."/>
            <person name="Scheffler J.A."/>
            <person name="Scheffler B.E."/>
            <person name="Wendel J.F."/>
        </authorList>
    </citation>
    <scope>NUCLEOTIDE SEQUENCE [LARGE SCALE GENOMIC DNA]</scope>
    <source>
        <strain evidence="1">5</strain>
        <tissue evidence="1">Leaf</tissue>
    </source>
</reference>
<accession>A0A7J9C0M4</accession>
<dbReference type="Proteomes" id="UP000593579">
    <property type="component" value="Unassembled WGS sequence"/>
</dbReference>
<keyword evidence="2" id="KW-1185">Reference proteome</keyword>
<evidence type="ECO:0000313" key="2">
    <source>
        <dbReference type="Proteomes" id="UP000593579"/>
    </source>
</evidence>
<dbReference type="AlphaFoldDB" id="A0A7J9C0M4"/>
<gene>
    <name evidence="1" type="ORF">Gogos_015083</name>
</gene>
<evidence type="ECO:0000313" key="1">
    <source>
        <dbReference type="EMBL" id="MBA0741966.1"/>
    </source>
</evidence>
<dbReference type="EMBL" id="JABEZY010000007">
    <property type="protein sequence ID" value="MBA0741966.1"/>
    <property type="molecule type" value="Genomic_DNA"/>
</dbReference>
<dbReference type="OrthoDB" id="10457656at2759"/>